<evidence type="ECO:0000256" key="3">
    <source>
        <dbReference type="ARBA" id="ARBA00022741"/>
    </source>
</evidence>
<evidence type="ECO:0000256" key="1">
    <source>
        <dbReference type="ARBA" id="ARBA00005715"/>
    </source>
</evidence>
<feature type="domain" description="Four-carbon acid sugar kinase N-terminal" evidence="13">
    <location>
        <begin position="2"/>
        <end position="211"/>
    </location>
</feature>
<dbReference type="EC" id="2.7.1.217" evidence="10"/>
<dbReference type="Pfam" id="PF17042">
    <property type="entry name" value="NBD_C"/>
    <property type="match status" value="1"/>
</dbReference>
<comment type="catalytic activity">
    <reaction evidence="8">
        <text>3-dehydro-D-erythronate + ATP = 3-dehydro-4-O-phospho-D-erythronate + ADP + H(+)</text>
        <dbReference type="Rhea" id="RHEA:52556"/>
        <dbReference type="ChEBI" id="CHEBI:15378"/>
        <dbReference type="ChEBI" id="CHEBI:30616"/>
        <dbReference type="ChEBI" id="CHEBI:57958"/>
        <dbReference type="ChEBI" id="CHEBI:136593"/>
        <dbReference type="ChEBI" id="CHEBI:456216"/>
        <dbReference type="EC" id="2.7.1.217"/>
    </reaction>
</comment>
<keyword evidence="16" id="KW-1185">Reference proteome</keyword>
<evidence type="ECO:0000259" key="14">
    <source>
        <dbReference type="Pfam" id="PF17042"/>
    </source>
</evidence>
<dbReference type="SUPFAM" id="SSF142764">
    <property type="entry name" value="YgbK-like"/>
    <property type="match status" value="1"/>
</dbReference>
<dbReference type="InterPro" id="IPR010737">
    <property type="entry name" value="4-carb_acid_sugar_kinase_N"/>
</dbReference>
<evidence type="ECO:0000256" key="5">
    <source>
        <dbReference type="ARBA" id="ARBA00022840"/>
    </source>
</evidence>
<evidence type="ECO:0000256" key="10">
    <source>
        <dbReference type="ARBA" id="ARBA00039095"/>
    </source>
</evidence>
<keyword evidence="3" id="KW-0547">Nucleotide-binding</keyword>
<dbReference type="GO" id="GO:0005524">
    <property type="term" value="F:ATP binding"/>
    <property type="evidence" value="ECO:0007669"/>
    <property type="project" value="UniProtKB-KW"/>
</dbReference>
<dbReference type="Gene3D" id="3.40.980.20">
    <property type="entry name" value="Four-carbon acid sugar kinase, nucleotide binding domain"/>
    <property type="match status" value="1"/>
</dbReference>
<proteinExistence type="inferred from homology"/>
<reference evidence="15 16" key="1">
    <citation type="journal article" date="2021" name="Microorganisms">
        <title>Acidisoma silvae sp. nov. and Acidisomacellulosilytica sp. nov., Two Acidophilic Bacteria Isolated from Decaying Wood, Hydrolyzing Cellulose and Producing Poly-3-hydroxybutyrate.</title>
        <authorList>
            <person name="Mieszkin S."/>
            <person name="Pouder E."/>
            <person name="Uroz S."/>
            <person name="Simon-Colin C."/>
            <person name="Alain K."/>
        </authorList>
    </citation>
    <scope>NUCLEOTIDE SEQUENCE [LARGE SCALE GENOMIC DNA]</scope>
    <source>
        <strain evidence="15 16">HW T5.17</strain>
    </source>
</reference>
<protein>
    <recommendedName>
        <fullName evidence="11">3-oxo-tetronate kinase</fullName>
        <ecNumber evidence="10">2.7.1.217</ecNumber>
    </recommendedName>
    <alternativeName>
        <fullName evidence="12">3-dehydrotetronate 4-kinase</fullName>
    </alternativeName>
</protein>
<dbReference type="EMBL" id="JAESVA010000009">
    <property type="protein sequence ID" value="MCB8882783.1"/>
    <property type="molecule type" value="Genomic_DNA"/>
</dbReference>
<dbReference type="InterPro" id="IPR031475">
    <property type="entry name" value="NBD_C"/>
</dbReference>
<evidence type="ECO:0000256" key="7">
    <source>
        <dbReference type="ARBA" id="ARBA00035898"/>
    </source>
</evidence>
<dbReference type="Proteomes" id="UP000721844">
    <property type="component" value="Unassembled WGS sequence"/>
</dbReference>
<comment type="function">
    <text evidence="9">Catalyzes the ATP-dependent phosphorylation of 3-oxo-tetronate to 3-oxo-tetronate 4-phosphate.</text>
</comment>
<keyword evidence="2" id="KW-0808">Transferase</keyword>
<dbReference type="AlphaFoldDB" id="A0A964E693"/>
<evidence type="ECO:0000256" key="4">
    <source>
        <dbReference type="ARBA" id="ARBA00022777"/>
    </source>
</evidence>
<dbReference type="InterPro" id="IPR037051">
    <property type="entry name" value="4-carb_acid_sugar_kinase_N_sf"/>
</dbReference>
<dbReference type="NCBIfam" id="NF043035">
    <property type="entry name" value="OxoTetrKin"/>
    <property type="match status" value="1"/>
</dbReference>
<evidence type="ECO:0000256" key="9">
    <source>
        <dbReference type="ARBA" id="ARBA00037335"/>
    </source>
</evidence>
<dbReference type="Gene3D" id="3.40.50.10840">
    <property type="entry name" value="Putative sugar-binding, N-terminal domain"/>
    <property type="match status" value="1"/>
</dbReference>
<evidence type="ECO:0000313" key="15">
    <source>
        <dbReference type="EMBL" id="MCB8882783.1"/>
    </source>
</evidence>
<dbReference type="GO" id="GO:0016301">
    <property type="term" value="F:kinase activity"/>
    <property type="evidence" value="ECO:0007669"/>
    <property type="project" value="UniProtKB-KW"/>
</dbReference>
<dbReference type="InterPro" id="IPR050007">
    <property type="entry name" value="OtnK"/>
</dbReference>
<evidence type="ECO:0000256" key="12">
    <source>
        <dbReference type="ARBA" id="ARBA00041377"/>
    </source>
</evidence>
<evidence type="ECO:0000256" key="8">
    <source>
        <dbReference type="ARBA" id="ARBA00036346"/>
    </source>
</evidence>
<dbReference type="InterPro" id="IPR042213">
    <property type="entry name" value="NBD_C_sf"/>
</dbReference>
<gene>
    <name evidence="15" type="ORF">ACELLULO517_21235</name>
</gene>
<feature type="domain" description="Four-carbon acid sugar kinase nucleotide binding" evidence="14">
    <location>
        <begin position="242"/>
        <end position="399"/>
    </location>
</feature>
<evidence type="ECO:0000256" key="2">
    <source>
        <dbReference type="ARBA" id="ARBA00022679"/>
    </source>
</evidence>
<keyword evidence="5" id="KW-0067">ATP-binding</keyword>
<evidence type="ECO:0000313" key="16">
    <source>
        <dbReference type="Proteomes" id="UP000721844"/>
    </source>
</evidence>
<sequence>MDLASELVSQGVAVDVRVGVPETPIEAGVAATVVALKSRVAPPDQAVRETLQSASWFSASAPKQIFYKYSGSFDSTEKGNIGCCVDALQALTQADRVLFCPTHPLNERTVYNGYLFFGQRLVSDSSKRYDPLTPMTEPDLTKVLAAQTRVAVGLLPWRTLSKGLASMQEATDRLVAAGRPYIIADAIRDEDLDRLAELTVDWPLVTGNAMIGAHLAKLWRQRGQLDAFPLPGSLQKVQGAGAVLAGSCADQTRAQLQVFENHGGQVLHLDLHAVMAGEDVVGRSLEWARARLGDVQIAIATSSPPEDVFAIQAKLGRDTVAELAENTLAEIGRGLVESGLGRLVVAGGETSGAIIAALGIKKLSVGPQIPGKIPLAYADVGRPLGLCLKSGKLGDDDAFMERLQALETGQP</sequence>
<evidence type="ECO:0000256" key="11">
    <source>
        <dbReference type="ARBA" id="ARBA00039461"/>
    </source>
</evidence>
<evidence type="ECO:0000259" key="13">
    <source>
        <dbReference type="Pfam" id="PF07005"/>
    </source>
</evidence>
<accession>A0A964E693</accession>
<evidence type="ECO:0000256" key="6">
    <source>
        <dbReference type="ARBA" id="ARBA00023277"/>
    </source>
</evidence>
<keyword evidence="4 15" id="KW-0418">Kinase</keyword>
<organism evidence="15 16">
    <name type="scientific">Acidisoma cellulosilyticum</name>
    <dbReference type="NCBI Taxonomy" id="2802395"/>
    <lineage>
        <taxon>Bacteria</taxon>
        <taxon>Pseudomonadati</taxon>
        <taxon>Pseudomonadota</taxon>
        <taxon>Alphaproteobacteria</taxon>
        <taxon>Acetobacterales</taxon>
        <taxon>Acidocellaceae</taxon>
        <taxon>Acidisoma</taxon>
    </lineage>
</organism>
<keyword evidence="6" id="KW-0119">Carbohydrate metabolism</keyword>
<comment type="catalytic activity">
    <reaction evidence="7">
        <text>3-dehydro-L-erythronate + ATP = 3-dehydro-4-O-phospho-L-erythronate + ADP + H(+)</text>
        <dbReference type="Rhea" id="RHEA:52552"/>
        <dbReference type="ChEBI" id="CHEBI:15378"/>
        <dbReference type="ChEBI" id="CHEBI:30616"/>
        <dbReference type="ChEBI" id="CHEBI:136592"/>
        <dbReference type="ChEBI" id="CHEBI:136670"/>
        <dbReference type="ChEBI" id="CHEBI:456216"/>
        <dbReference type="EC" id="2.7.1.217"/>
    </reaction>
</comment>
<comment type="caution">
    <text evidence="15">The sequence shown here is derived from an EMBL/GenBank/DDBJ whole genome shotgun (WGS) entry which is preliminary data.</text>
</comment>
<comment type="similarity">
    <text evidence="1">Belongs to the four-carbon acid sugar kinase family.</text>
</comment>
<dbReference type="Pfam" id="PF07005">
    <property type="entry name" value="SBD_N"/>
    <property type="match status" value="1"/>
</dbReference>
<name>A0A964E693_9PROT</name>